<feature type="binding site" description="axial binding residue" evidence="13">
    <location>
        <position position="380"/>
    </location>
    <ligand>
        <name>heme</name>
        <dbReference type="ChEBI" id="CHEBI:30413"/>
    </ligand>
    <ligandPart>
        <name>Fe</name>
        <dbReference type="ChEBI" id="CHEBI:18248"/>
    </ligandPart>
</feature>
<protein>
    <submittedName>
        <fullName evidence="16">Cytochrome P450 CYP439B1</fullName>
    </submittedName>
</protein>
<dbReference type="InterPro" id="IPR017972">
    <property type="entry name" value="Cyt_P450_CS"/>
</dbReference>
<evidence type="ECO:0000256" key="7">
    <source>
        <dbReference type="ARBA" id="ARBA00022824"/>
    </source>
</evidence>
<evidence type="ECO:0000256" key="2">
    <source>
        <dbReference type="ARBA" id="ARBA00004174"/>
    </source>
</evidence>
<evidence type="ECO:0000256" key="5">
    <source>
        <dbReference type="ARBA" id="ARBA00022617"/>
    </source>
</evidence>
<keyword evidence="5 13" id="KW-0349">Heme</keyword>
<organism evidence="16">
    <name type="scientific">Nilaparvata lugens</name>
    <name type="common">Brown planthopper</name>
    <dbReference type="NCBI Taxonomy" id="108931"/>
    <lineage>
        <taxon>Eukaryota</taxon>
        <taxon>Metazoa</taxon>
        <taxon>Ecdysozoa</taxon>
        <taxon>Arthropoda</taxon>
        <taxon>Hexapoda</taxon>
        <taxon>Insecta</taxon>
        <taxon>Pterygota</taxon>
        <taxon>Neoptera</taxon>
        <taxon>Paraneoptera</taxon>
        <taxon>Hemiptera</taxon>
        <taxon>Auchenorrhyncha</taxon>
        <taxon>Fulgoroidea</taxon>
        <taxon>Delphacidae</taxon>
        <taxon>Delphacinae</taxon>
        <taxon>Nilaparvata</taxon>
    </lineage>
</organism>
<dbReference type="Gene3D" id="1.10.630.10">
    <property type="entry name" value="Cytochrome P450"/>
    <property type="match status" value="2"/>
</dbReference>
<dbReference type="GO" id="GO:0016705">
    <property type="term" value="F:oxidoreductase activity, acting on paired donors, with incorporation or reduction of molecular oxygen"/>
    <property type="evidence" value="ECO:0007669"/>
    <property type="project" value="InterPro"/>
</dbReference>
<evidence type="ECO:0000256" key="4">
    <source>
        <dbReference type="ARBA" id="ARBA00010617"/>
    </source>
</evidence>
<evidence type="ECO:0000256" key="8">
    <source>
        <dbReference type="ARBA" id="ARBA00022848"/>
    </source>
</evidence>
<evidence type="ECO:0000256" key="1">
    <source>
        <dbReference type="ARBA" id="ARBA00001971"/>
    </source>
</evidence>
<comment type="subcellular location">
    <subcellularLocation>
        <location evidence="3">Endoplasmic reticulum membrane</location>
        <topology evidence="3">Peripheral membrane protein</topology>
    </subcellularLocation>
    <subcellularLocation>
        <location evidence="2">Microsome membrane</location>
        <topology evidence="2">Peripheral membrane protein</topology>
    </subcellularLocation>
</comment>
<evidence type="ECO:0000256" key="9">
    <source>
        <dbReference type="ARBA" id="ARBA00023002"/>
    </source>
</evidence>
<accession>A0A0K0LBF0</accession>
<dbReference type="InterPro" id="IPR050196">
    <property type="entry name" value="Cytochrome_P450_Monoox"/>
</dbReference>
<dbReference type="PANTHER" id="PTHR24291">
    <property type="entry name" value="CYTOCHROME P450 FAMILY 4"/>
    <property type="match status" value="1"/>
</dbReference>
<dbReference type="EMBL" id="KM217060">
    <property type="protein sequence ID" value="AIW80023.1"/>
    <property type="molecule type" value="mRNA"/>
</dbReference>
<dbReference type="InterPro" id="IPR036396">
    <property type="entry name" value="Cyt_P450_sf"/>
</dbReference>
<evidence type="ECO:0000256" key="15">
    <source>
        <dbReference type="SAM" id="Phobius"/>
    </source>
</evidence>
<evidence type="ECO:0000256" key="10">
    <source>
        <dbReference type="ARBA" id="ARBA00023004"/>
    </source>
</evidence>
<evidence type="ECO:0000256" key="6">
    <source>
        <dbReference type="ARBA" id="ARBA00022723"/>
    </source>
</evidence>
<evidence type="ECO:0000256" key="11">
    <source>
        <dbReference type="ARBA" id="ARBA00023033"/>
    </source>
</evidence>
<evidence type="ECO:0000256" key="14">
    <source>
        <dbReference type="RuleBase" id="RU000461"/>
    </source>
</evidence>
<dbReference type="GO" id="GO:0005506">
    <property type="term" value="F:iron ion binding"/>
    <property type="evidence" value="ECO:0007669"/>
    <property type="project" value="InterPro"/>
</dbReference>
<dbReference type="PRINTS" id="PR00463">
    <property type="entry name" value="EP450I"/>
</dbReference>
<name>A0A0K0LBF0_NILLU</name>
<dbReference type="Pfam" id="PF00067">
    <property type="entry name" value="p450"/>
    <property type="match status" value="2"/>
</dbReference>
<proteinExistence type="evidence at transcript level"/>
<dbReference type="GO" id="GO:0004497">
    <property type="term" value="F:monooxygenase activity"/>
    <property type="evidence" value="ECO:0007669"/>
    <property type="project" value="UniProtKB-KW"/>
</dbReference>
<evidence type="ECO:0000313" key="16">
    <source>
        <dbReference type="EMBL" id="AIW80023.1"/>
    </source>
</evidence>
<reference evidence="16" key="1">
    <citation type="submission" date="2014-07" db="EMBL/GenBank/DDBJ databases">
        <title>A systematic study of Ichneumonosoma Meijere, Pelmatops Enderlein, Pseudopelmatops Shiraki and Soita Walker (Diptera: Tephritidae).</title>
        <authorList>
            <person name="Chen X.-L."/>
            <person name="Norrbom A."/>
            <person name="Zhu C.-D."/>
        </authorList>
    </citation>
    <scope>NUCLEOTIDE SEQUENCE</scope>
</reference>
<keyword evidence="12 15" id="KW-0472">Membrane</keyword>
<keyword evidence="9 14" id="KW-0560">Oxidoreductase</keyword>
<dbReference type="PROSITE" id="PS00086">
    <property type="entry name" value="CYTOCHROME_P450"/>
    <property type="match status" value="1"/>
</dbReference>
<dbReference type="InterPro" id="IPR002401">
    <property type="entry name" value="Cyt_P450_E_grp-I"/>
</dbReference>
<dbReference type="GO" id="GO:0020037">
    <property type="term" value="F:heme binding"/>
    <property type="evidence" value="ECO:0007669"/>
    <property type="project" value="InterPro"/>
</dbReference>
<comment type="cofactor">
    <cofactor evidence="1 13">
        <name>heme</name>
        <dbReference type="ChEBI" id="CHEBI:30413"/>
    </cofactor>
</comment>
<dbReference type="OrthoDB" id="1470350at2759"/>
<dbReference type="SUPFAM" id="SSF48264">
    <property type="entry name" value="Cytochrome P450"/>
    <property type="match status" value="1"/>
</dbReference>
<sequence>MIQVATFYALFAVLAWFISFLISKRRHLVLAKSFHGPPALPLLGNALQFARISHNELIATVSELEKKYNSPCRFWLGTHLVIGVADADSMEAVLRSSENMDKSQHHTFFSDFIGGVFLAEEQFSVEKLIRGIQFSRIAEITMERSSKVWLHPNIVFNNTILGNRKNELAANILNFVKSVIKTRRDIKTNEKNGTAKEVKSPYKKFVRPYLDSMLEYAEEEKLTEDRLALEVNDLMVAGSDTSAVASSHALVMLGMDQELQDRVYAELREIFGDSDRPATLEDLAMMTQLEMVVKETVRITCPPHMARTVERDIILPGKGGAKDRIIPTGATVYMLLYNLHRNPKYWSHPDEFYPDHFLPEYEATRPKFSYLPFSYGLRICPGYKYGVYSIKTVLSTVLRKFKVKSNLDKNNLNFRLSIMLELADGYPVCLEPRIPAE</sequence>
<evidence type="ECO:0000256" key="3">
    <source>
        <dbReference type="ARBA" id="ARBA00004406"/>
    </source>
</evidence>
<keyword evidence="7" id="KW-0256">Endoplasmic reticulum</keyword>
<keyword evidence="15" id="KW-1133">Transmembrane helix</keyword>
<dbReference type="AlphaFoldDB" id="A0A0K0LBF0"/>
<keyword evidence="8" id="KW-0492">Microsome</keyword>
<keyword evidence="11 14" id="KW-0503">Monooxygenase</keyword>
<evidence type="ECO:0000256" key="13">
    <source>
        <dbReference type="PIRSR" id="PIRSR602401-1"/>
    </source>
</evidence>
<dbReference type="InterPro" id="IPR001128">
    <property type="entry name" value="Cyt_P450"/>
</dbReference>
<feature type="transmembrane region" description="Helical" evidence="15">
    <location>
        <begin position="6"/>
        <end position="23"/>
    </location>
</feature>
<evidence type="ECO:0000256" key="12">
    <source>
        <dbReference type="ARBA" id="ARBA00023136"/>
    </source>
</evidence>
<keyword evidence="10 13" id="KW-0408">Iron</keyword>
<comment type="similarity">
    <text evidence="4 14">Belongs to the cytochrome P450 family.</text>
</comment>
<keyword evidence="15" id="KW-0812">Transmembrane</keyword>
<keyword evidence="6 13" id="KW-0479">Metal-binding</keyword>
<dbReference type="PANTHER" id="PTHR24291:SF189">
    <property type="entry name" value="CYTOCHROME P450 4C3-RELATED"/>
    <property type="match status" value="1"/>
</dbReference>